<evidence type="ECO:0000313" key="9">
    <source>
        <dbReference type="Proteomes" id="UP001652461"/>
    </source>
</evidence>
<dbReference type="CDD" id="cd02440">
    <property type="entry name" value="AdoMet_MTases"/>
    <property type="match status" value="1"/>
</dbReference>
<dbReference type="Pfam" id="PF01555">
    <property type="entry name" value="N6_N4_Mtase"/>
    <property type="match status" value="1"/>
</dbReference>
<evidence type="ECO:0000256" key="2">
    <source>
        <dbReference type="ARBA" id="ARBA00022603"/>
    </source>
</evidence>
<reference evidence="8 9" key="1">
    <citation type="journal article" date="2021" name="ISME Commun">
        <title>Automated analysis of genomic sequences facilitates high-throughput and comprehensive description of bacteria.</title>
        <authorList>
            <person name="Hitch T.C.A."/>
        </authorList>
    </citation>
    <scope>NUCLEOTIDE SEQUENCE [LARGE SCALE GENOMIC DNA]</scope>
    <source>
        <strain evidence="8 9">Sanger_04</strain>
    </source>
</reference>
<dbReference type="SUPFAM" id="SSF53335">
    <property type="entry name" value="S-adenosyl-L-methionine-dependent methyltransferases"/>
    <property type="match status" value="1"/>
</dbReference>
<keyword evidence="3" id="KW-0808">Transferase</keyword>
<name>A0ABT2RXB6_9FIRM</name>
<keyword evidence="2" id="KW-0489">Methyltransferase</keyword>
<gene>
    <name evidence="8" type="ORF">OCV63_08680</name>
</gene>
<protein>
    <submittedName>
        <fullName evidence="8">Site-specific DNA-methyltransferase</fullName>
    </submittedName>
</protein>
<dbReference type="RefSeq" id="WP_262670738.1">
    <property type="nucleotide sequence ID" value="NZ_JAOQKC010000010.1"/>
</dbReference>
<keyword evidence="4" id="KW-0949">S-adenosyl-L-methionine</keyword>
<feature type="coiled-coil region" evidence="6">
    <location>
        <begin position="17"/>
        <end position="44"/>
    </location>
</feature>
<dbReference type="Proteomes" id="UP001652461">
    <property type="component" value="Unassembled WGS sequence"/>
</dbReference>
<dbReference type="InterPro" id="IPR029063">
    <property type="entry name" value="SAM-dependent_MTases_sf"/>
</dbReference>
<dbReference type="PRINTS" id="PR00506">
    <property type="entry name" value="D21N6MTFRASE"/>
</dbReference>
<comment type="caution">
    <text evidence="8">The sequence shown here is derived from an EMBL/GenBank/DDBJ whole genome shotgun (WGS) entry which is preliminary data.</text>
</comment>
<organism evidence="8 9">
    <name type="scientific">Laedolimicola ammoniilytica</name>
    <dbReference type="NCBI Taxonomy" id="2981771"/>
    <lineage>
        <taxon>Bacteria</taxon>
        <taxon>Bacillati</taxon>
        <taxon>Bacillota</taxon>
        <taxon>Clostridia</taxon>
        <taxon>Lachnospirales</taxon>
        <taxon>Lachnospiraceae</taxon>
        <taxon>Laedolimicola</taxon>
    </lineage>
</organism>
<feature type="domain" description="DNA methylase N-4/N-6" evidence="7">
    <location>
        <begin position="62"/>
        <end position="270"/>
    </location>
</feature>
<dbReference type="InterPro" id="IPR002941">
    <property type="entry name" value="DNA_methylase_N4/N6"/>
</dbReference>
<evidence type="ECO:0000256" key="6">
    <source>
        <dbReference type="SAM" id="Coils"/>
    </source>
</evidence>
<accession>A0ABT2RXB6</accession>
<evidence type="ECO:0000256" key="4">
    <source>
        <dbReference type="ARBA" id="ARBA00022691"/>
    </source>
</evidence>
<keyword evidence="6" id="KW-0175">Coiled coil</keyword>
<evidence type="ECO:0000256" key="5">
    <source>
        <dbReference type="ARBA" id="ARBA00022747"/>
    </source>
</evidence>
<dbReference type="InterPro" id="IPR002295">
    <property type="entry name" value="N4/N6-MTase_EcoPI_Mod-like"/>
</dbReference>
<proteinExistence type="inferred from homology"/>
<evidence type="ECO:0000259" key="7">
    <source>
        <dbReference type="Pfam" id="PF01555"/>
    </source>
</evidence>
<evidence type="ECO:0000313" key="8">
    <source>
        <dbReference type="EMBL" id="MCU6696969.1"/>
    </source>
</evidence>
<evidence type="ECO:0000256" key="1">
    <source>
        <dbReference type="ARBA" id="ARBA00006594"/>
    </source>
</evidence>
<dbReference type="EMBL" id="JAOQKC010000010">
    <property type="protein sequence ID" value="MCU6696969.1"/>
    <property type="molecule type" value="Genomic_DNA"/>
</dbReference>
<dbReference type="Gene3D" id="3.40.50.150">
    <property type="entry name" value="Vaccinia Virus protein VP39"/>
    <property type="match status" value="1"/>
</dbReference>
<comment type="similarity">
    <text evidence="1">Belongs to the N(4)/N(6)-methyltransferase family.</text>
</comment>
<keyword evidence="5" id="KW-0680">Restriction system</keyword>
<evidence type="ECO:0000256" key="3">
    <source>
        <dbReference type="ARBA" id="ARBA00022679"/>
    </source>
</evidence>
<dbReference type="PROSITE" id="PS00092">
    <property type="entry name" value="N6_MTASE"/>
    <property type="match status" value="1"/>
</dbReference>
<dbReference type="InterPro" id="IPR002052">
    <property type="entry name" value="DNA_methylase_N6_adenine_CS"/>
</dbReference>
<sequence>MSAPSEYEESYYEKVSVIASLLEKEKKEEKVKKLKEEFKTQKGKLYHADCLEILPGIKSETVDLIFADPPFNLKKEYANGRSDNLSVSQYMEWSKKWLDECVRVLKPGGAIYIYNIPKWCIYYAEYLSSKLCFQNWIAIDMKNSFPIKDKYTPSHYGLLYFTKGKKPRIFNKQRLPIQTCRHCGGEYKDYGGYKDKMNPLGVNISDVWYDIFPVRKGKNRIYNELSVKLLDRVISFSSNEGDLILDPFGGSGTTFAVAELMNRNWIGIELGDCGVIKNRLTAPDKDEEILERIRRDKNVLFTKKSIKLRKKNGFWLPEVKE</sequence>
<keyword evidence="9" id="KW-1185">Reference proteome</keyword>